<gene>
    <name evidence="1" type="ORF">LTR37_016240</name>
</gene>
<evidence type="ECO:0000313" key="1">
    <source>
        <dbReference type="EMBL" id="KAK3699825.1"/>
    </source>
</evidence>
<reference evidence="1" key="1">
    <citation type="submission" date="2023-07" db="EMBL/GenBank/DDBJ databases">
        <title>Black Yeasts Isolated from many extreme environments.</title>
        <authorList>
            <person name="Coleine C."/>
            <person name="Stajich J.E."/>
            <person name="Selbmann L."/>
        </authorList>
    </citation>
    <scope>NUCLEOTIDE SEQUENCE</scope>
    <source>
        <strain evidence="1">CCFEE 5714</strain>
    </source>
</reference>
<sequence>MSGTLDSAIERTPLEEIFTPELLEYAHNTMFPWDLDKPLNGPTVGPVIFGACDTTADWDVPSVKNALAGLAKFKIDDIRLENFPDFIRAASEEDGELFAWQRFFGMILILDQGSRILSLATINLSLSDGRSAALSDWEAAGIDKDQAAVRMLVLVAALAHSEDMENQKMHLHAAARLRREYETLSKTHDPYRATLEQDCREIHLQGRMLAEGPPRGKGVHMSDVVHWMMRYYASHVACGDHFGRSPHGNVAVGRDDGEGEAEWLAETGVLRTDEDEQVREKIKQDIEHDIWSPLNL</sequence>
<proteinExistence type="predicted"/>
<dbReference type="EMBL" id="JAUTXU010000192">
    <property type="protein sequence ID" value="KAK3699825.1"/>
    <property type="molecule type" value="Genomic_DNA"/>
</dbReference>
<accession>A0ACC3MNE3</accession>
<comment type="caution">
    <text evidence="1">The sequence shown here is derived from an EMBL/GenBank/DDBJ whole genome shotgun (WGS) entry which is preliminary data.</text>
</comment>
<keyword evidence="2" id="KW-1185">Reference proteome</keyword>
<dbReference type="Proteomes" id="UP001281147">
    <property type="component" value="Unassembled WGS sequence"/>
</dbReference>
<evidence type="ECO:0000313" key="2">
    <source>
        <dbReference type="Proteomes" id="UP001281147"/>
    </source>
</evidence>
<protein>
    <submittedName>
        <fullName evidence="1">Uncharacterized protein</fullName>
    </submittedName>
</protein>
<organism evidence="1 2">
    <name type="scientific">Vermiconidia calcicola</name>
    <dbReference type="NCBI Taxonomy" id="1690605"/>
    <lineage>
        <taxon>Eukaryota</taxon>
        <taxon>Fungi</taxon>
        <taxon>Dikarya</taxon>
        <taxon>Ascomycota</taxon>
        <taxon>Pezizomycotina</taxon>
        <taxon>Dothideomycetes</taxon>
        <taxon>Dothideomycetidae</taxon>
        <taxon>Mycosphaerellales</taxon>
        <taxon>Extremaceae</taxon>
        <taxon>Vermiconidia</taxon>
    </lineage>
</organism>
<name>A0ACC3MNE3_9PEZI</name>